<feature type="domain" description="Oligopeptidase F N-terminal" evidence="8">
    <location>
        <begin position="115"/>
        <end position="179"/>
    </location>
</feature>
<comment type="cofactor">
    <cofactor evidence="6">
        <name>Zn(2+)</name>
        <dbReference type="ChEBI" id="CHEBI:29105"/>
    </cofactor>
    <text evidence="6">Binds 1 zinc ion.</text>
</comment>
<evidence type="ECO:0000256" key="1">
    <source>
        <dbReference type="ARBA" id="ARBA00022670"/>
    </source>
</evidence>
<dbReference type="InterPro" id="IPR001567">
    <property type="entry name" value="Pept_M3A_M3B_dom"/>
</dbReference>
<evidence type="ECO:0000256" key="6">
    <source>
        <dbReference type="RuleBase" id="RU003435"/>
    </source>
</evidence>
<dbReference type="GO" id="GO:0046872">
    <property type="term" value="F:metal ion binding"/>
    <property type="evidence" value="ECO:0007669"/>
    <property type="project" value="UniProtKB-UniRule"/>
</dbReference>
<keyword evidence="5 6" id="KW-0482">Metalloprotease</keyword>
<evidence type="ECO:0000313" key="10">
    <source>
        <dbReference type="Proteomes" id="UP000016587"/>
    </source>
</evidence>
<dbReference type="RefSeq" id="WP_021758832.1">
    <property type="nucleotide sequence ID" value="NC_022444.1"/>
</dbReference>
<dbReference type="EMBL" id="CP006585">
    <property type="protein sequence ID" value="AGW12224.1"/>
    <property type="molecule type" value="Genomic_DNA"/>
</dbReference>
<reference evidence="9 10" key="1">
    <citation type="journal article" date="2013" name="J. Bacteriol.">
        <title>Roles of HynAB and Ech, the only two hydrogenases found in the model sulfate reducer Desulfovibrio gigas.</title>
        <authorList>
            <person name="Morais-Silva F.O."/>
            <person name="Santos C.I."/>
            <person name="Rodrigues R."/>
            <person name="Pereira I.A."/>
            <person name="Rodrigues-Pousada C."/>
        </authorList>
    </citation>
    <scope>NUCLEOTIDE SEQUENCE [LARGE SCALE GENOMIC DNA]</scope>
    <source>
        <strain evidence="10">ATCC 19364 / DSM 1382 / NCIMB 9332 / VKM B-1759</strain>
    </source>
</reference>
<evidence type="ECO:0000256" key="2">
    <source>
        <dbReference type="ARBA" id="ARBA00022723"/>
    </source>
</evidence>
<keyword evidence="10" id="KW-1185">Reference proteome</keyword>
<dbReference type="AlphaFoldDB" id="T2G7Q6"/>
<dbReference type="InterPro" id="IPR042088">
    <property type="entry name" value="OligoPept_F_C"/>
</dbReference>
<evidence type="ECO:0000259" key="7">
    <source>
        <dbReference type="Pfam" id="PF01432"/>
    </source>
</evidence>
<dbReference type="PANTHER" id="PTHR34217:SF1">
    <property type="entry name" value="CARBOXYPEPTIDASE 1"/>
    <property type="match status" value="1"/>
</dbReference>
<dbReference type="HOGENOM" id="CLU_021290_3_1_7"/>
<dbReference type="CDD" id="cd09607">
    <property type="entry name" value="M3B_PepF"/>
    <property type="match status" value="1"/>
</dbReference>
<dbReference type="SUPFAM" id="SSF55486">
    <property type="entry name" value="Metalloproteases ('zincins'), catalytic domain"/>
    <property type="match status" value="1"/>
</dbReference>
<protein>
    <submittedName>
        <fullName evidence="9">Putative oligoendopeptidase, pepF/M3 family</fullName>
    </submittedName>
</protein>
<accession>T2G7Q6</accession>
<evidence type="ECO:0000256" key="3">
    <source>
        <dbReference type="ARBA" id="ARBA00022801"/>
    </source>
</evidence>
<dbReference type="eggNOG" id="COG1164">
    <property type="taxonomic scope" value="Bacteria"/>
</dbReference>
<feature type="domain" description="Peptidase M3A/M3B catalytic" evidence="7">
    <location>
        <begin position="336"/>
        <end position="574"/>
    </location>
</feature>
<keyword evidence="3 6" id="KW-0378">Hydrolase</keyword>
<dbReference type="Gene3D" id="1.10.1370.20">
    <property type="entry name" value="Oligoendopeptidase f, C-terminal domain"/>
    <property type="match status" value="1"/>
</dbReference>
<dbReference type="GO" id="GO:0006508">
    <property type="term" value="P:proteolysis"/>
    <property type="evidence" value="ECO:0007669"/>
    <property type="project" value="UniProtKB-KW"/>
</dbReference>
<evidence type="ECO:0000256" key="4">
    <source>
        <dbReference type="ARBA" id="ARBA00022833"/>
    </source>
</evidence>
<dbReference type="Gene3D" id="1.20.140.70">
    <property type="entry name" value="Oligopeptidase f, N-terminal domain"/>
    <property type="match status" value="1"/>
</dbReference>
<keyword evidence="2 6" id="KW-0479">Metal-binding</keyword>
<evidence type="ECO:0000259" key="8">
    <source>
        <dbReference type="Pfam" id="PF08439"/>
    </source>
</evidence>
<proteinExistence type="inferred from homology"/>
<evidence type="ECO:0000256" key="5">
    <source>
        <dbReference type="ARBA" id="ARBA00023049"/>
    </source>
</evidence>
<dbReference type="GO" id="GO:0004222">
    <property type="term" value="F:metalloendopeptidase activity"/>
    <property type="evidence" value="ECO:0007669"/>
    <property type="project" value="InterPro"/>
</dbReference>
<dbReference type="Pfam" id="PF08439">
    <property type="entry name" value="Peptidase_M3_N"/>
    <property type="match status" value="1"/>
</dbReference>
<dbReference type="InterPro" id="IPR013647">
    <property type="entry name" value="OligopepF_N_dom"/>
</dbReference>
<dbReference type="KEGG" id="dgg:DGI_0294"/>
<keyword evidence="4 6" id="KW-0862">Zinc</keyword>
<dbReference type="InterPro" id="IPR001333">
    <property type="entry name" value="Peptidase_M32_Taq"/>
</dbReference>
<name>T2G7Q6_MEGG1</name>
<dbReference type="PANTHER" id="PTHR34217">
    <property type="entry name" value="METAL-DEPENDENT CARBOXYPEPTIDASE"/>
    <property type="match status" value="1"/>
</dbReference>
<dbReference type="Pfam" id="PF01432">
    <property type="entry name" value="Peptidase_M3"/>
    <property type="match status" value="1"/>
</dbReference>
<evidence type="ECO:0000313" key="9">
    <source>
        <dbReference type="EMBL" id="AGW12224.1"/>
    </source>
</evidence>
<dbReference type="Proteomes" id="UP000016587">
    <property type="component" value="Chromosome"/>
</dbReference>
<dbReference type="OrthoDB" id="9766487at2"/>
<dbReference type="InterPro" id="IPR034006">
    <property type="entry name" value="M3B_PepF_2"/>
</dbReference>
<keyword evidence="1 6" id="KW-0645">Protease</keyword>
<comment type="similarity">
    <text evidence="6">Belongs to the peptidase M3 family.</text>
</comment>
<sequence>MSHTPRWDLGSYFPTFDGPEYRAHLATLQADLDRLNTLAEALAPVSQGTLDAWVEFLLLDEAVLADYSHMASYLGCLTAADSLNEAYKQAQAGFARFGAAYKKVFAPVLDALRTTPDDMLQALIARPELDGAAHFIRQLKEEAGRTMAPELERLAADLAVDGISAWGRLYNEVSGRLTFRMPGQDAPVPMAQKRSLLEDPDPQIRKQALEQSNQAWEEVAHVVAASLNAIAGTRLTLNRRRGIESIIDVALFDAGMEQRDLDAMWQAVEEHLHLPWDWMRRKARCLGREQLGFQDLLAPIPQAESRMYEWDDAVGTMLGAFDRGYPALAGFCRQMLAAQRVEAEKRPGKRPGAFCTTSLRSRESRVFMTFGGRHGDVQTLAHELGHAFHGHTLAQTRPLASMYPMTLAETASTFAERLLQDAILADPAAPAGQKLGILASRCDDAAIFLCDIRMRYLFEKAFYDERAAGEVPVSRLADLMLAAQNQAFADTLAPAERDPLFWASKLHFYITGVSFYNFPYTFGYLLSLILCERGRAKGAAFYAEYEAFLRDTGSGKAAAVVRRTLGDDIGQPAFWAEAMTAIARDLEEMRRLLAAMEA</sequence>
<organism evidence="9 10">
    <name type="scientific">Megalodesulfovibrio gigas (strain ATCC 19364 / DSM 1382 / NCIMB 9332 / VKM B-1759)</name>
    <name type="common">Desulfovibrio gigas</name>
    <dbReference type="NCBI Taxonomy" id="1121448"/>
    <lineage>
        <taxon>Bacteria</taxon>
        <taxon>Pseudomonadati</taxon>
        <taxon>Thermodesulfobacteriota</taxon>
        <taxon>Desulfovibrionia</taxon>
        <taxon>Desulfovibrionales</taxon>
        <taxon>Desulfovibrionaceae</taxon>
        <taxon>Megalodesulfovibrio</taxon>
    </lineage>
</organism>
<gene>
    <name evidence="9" type="ORF">DGI_0294</name>
</gene>
<dbReference type="GO" id="GO:0004181">
    <property type="term" value="F:metallocarboxypeptidase activity"/>
    <property type="evidence" value="ECO:0007669"/>
    <property type="project" value="InterPro"/>
</dbReference>
<dbReference type="STRING" id="1121448.DGI_0294"/>
<dbReference type="PATRIC" id="fig|1121448.10.peg.300"/>
<reference evidence="10" key="2">
    <citation type="submission" date="2013-07" db="EMBL/GenBank/DDBJ databases">
        <authorList>
            <person name="Morais-Silva F.O."/>
            <person name="Rezende A.M."/>
            <person name="Pimentel C."/>
            <person name="Resende D.M."/>
            <person name="Santos C.I."/>
            <person name="Clemente C."/>
            <person name="de Oliveira L.M."/>
            <person name="da Silva S.M."/>
            <person name="Costa D.A."/>
            <person name="Varela-Raposo A."/>
            <person name="Horacio E.C.A."/>
            <person name="Matos M."/>
            <person name="Flores O."/>
            <person name="Ruiz J.C."/>
            <person name="Rodrigues-Pousada C."/>
        </authorList>
    </citation>
    <scope>NUCLEOTIDE SEQUENCE [LARGE SCALE GENOMIC DNA]</scope>
    <source>
        <strain evidence="10">ATCC 19364 / DSM 1382 / NCIMB 9332 / VKM B-1759</strain>
    </source>
</reference>